<evidence type="ECO:0000256" key="3">
    <source>
        <dbReference type="PIRSR" id="PIRSR610972-2"/>
    </source>
</evidence>
<dbReference type="GO" id="GO:0004553">
    <property type="term" value="F:hydrolase activity, hydrolyzing O-glycosyl compounds"/>
    <property type="evidence" value="ECO:0007669"/>
    <property type="project" value="TreeGrafter"/>
</dbReference>
<dbReference type="CDD" id="cd02598">
    <property type="entry name" value="HAD_BPGM"/>
    <property type="match status" value="1"/>
</dbReference>
<dbReference type="InterPro" id="IPR010976">
    <property type="entry name" value="B-phosphoglucomutase_hydrolase"/>
</dbReference>
<dbReference type="Gene3D" id="1.50.10.10">
    <property type="match status" value="1"/>
</dbReference>
<keyword evidence="9" id="KW-0413">Isomerase</keyword>
<dbReference type="GO" id="GO:0005975">
    <property type="term" value="P:carbohydrate metabolic process"/>
    <property type="evidence" value="ECO:0007669"/>
    <property type="project" value="InterPro"/>
</dbReference>
<dbReference type="NCBIfam" id="TIGR01990">
    <property type="entry name" value="bPGM"/>
    <property type="match status" value="1"/>
</dbReference>
<dbReference type="SFLD" id="SFLDS00003">
    <property type="entry name" value="Haloacid_Dehalogenase"/>
    <property type="match status" value="1"/>
</dbReference>
<dbReference type="Gene3D" id="3.40.50.1000">
    <property type="entry name" value="HAD superfamily/HAD-like"/>
    <property type="match status" value="1"/>
</dbReference>
<feature type="site" description="Important for catalytic activity and assists the phosphoryl transfer reaction to Asp8 by balancing charge and orienting the reacting groups" evidence="5">
    <location>
        <position position="878"/>
    </location>
</feature>
<dbReference type="GO" id="GO:0000287">
    <property type="term" value="F:magnesium ion binding"/>
    <property type="evidence" value="ECO:0007669"/>
    <property type="project" value="InterPro"/>
</dbReference>
<feature type="binding site" evidence="4">
    <location>
        <position position="773"/>
    </location>
    <ligand>
        <name>Mg(2+)</name>
        <dbReference type="ChEBI" id="CHEBI:18420"/>
    </ligand>
</feature>
<feature type="site" description="Important for catalytic activity and assists the phosphoryl transfer reaction to Asp8 by balancing charge and orienting the reacting groups" evidence="5">
    <location>
        <position position="909"/>
    </location>
</feature>
<feature type="binding site" evidence="3">
    <location>
        <position position="909"/>
    </location>
    <ligand>
        <name>substrate</name>
    </ligand>
</feature>
<dbReference type="SUPFAM" id="SSF56784">
    <property type="entry name" value="HAD-like"/>
    <property type="match status" value="1"/>
</dbReference>
<dbReference type="InterPro" id="IPR023198">
    <property type="entry name" value="PGP-like_dom2"/>
</dbReference>
<dbReference type="Gene3D" id="1.10.150.240">
    <property type="entry name" value="Putative phosphatase, domain 2"/>
    <property type="match status" value="1"/>
</dbReference>
<dbReference type="Gene3D" id="2.60.420.10">
    <property type="entry name" value="Maltose phosphorylase, domain 3"/>
    <property type="match status" value="1"/>
</dbReference>
<evidence type="ECO:0000256" key="4">
    <source>
        <dbReference type="PIRSR" id="PIRSR610972-3"/>
    </source>
</evidence>
<evidence type="ECO:0000256" key="1">
    <source>
        <dbReference type="ARBA" id="ARBA00006171"/>
    </source>
</evidence>
<feature type="binding site" evidence="3">
    <location>
        <begin position="878"/>
        <end position="882"/>
    </location>
    <ligand>
        <name>substrate</name>
    </ligand>
</feature>
<dbReference type="GO" id="GO:0030246">
    <property type="term" value="F:carbohydrate binding"/>
    <property type="evidence" value="ECO:0007669"/>
    <property type="project" value="InterPro"/>
</dbReference>
<dbReference type="InterPro" id="IPR006439">
    <property type="entry name" value="HAD-SF_hydro_IA"/>
</dbReference>
<dbReference type="InterPro" id="IPR005194">
    <property type="entry name" value="Glyco_hydro_65_C"/>
</dbReference>
<dbReference type="InterPro" id="IPR011013">
    <property type="entry name" value="Gal_mutarotase_sf_dom"/>
</dbReference>
<keyword evidence="9" id="KW-0328">Glycosyltransferase</keyword>
<feature type="active site" description="Nucleophile" evidence="2">
    <location>
        <position position="773"/>
    </location>
</feature>
<dbReference type="Pfam" id="PF03636">
    <property type="entry name" value="Glyco_hydro_65N"/>
    <property type="match status" value="1"/>
</dbReference>
<feature type="binding site" evidence="3">
    <location>
        <begin position="773"/>
        <end position="775"/>
    </location>
    <ligand>
        <name>substrate</name>
    </ligand>
</feature>
<dbReference type="PANTHER" id="PTHR11051">
    <property type="entry name" value="GLYCOSYL HYDROLASE-RELATED"/>
    <property type="match status" value="1"/>
</dbReference>
<dbReference type="Pfam" id="PF00702">
    <property type="entry name" value="Hydrolase"/>
    <property type="match status" value="1"/>
</dbReference>
<dbReference type="SUPFAM" id="SSF74650">
    <property type="entry name" value="Galactose mutarotase-like"/>
    <property type="match status" value="1"/>
</dbReference>
<feature type="binding site" evidence="3">
    <location>
        <position position="840"/>
    </location>
    <ligand>
        <name>substrate</name>
    </ligand>
</feature>
<keyword evidence="9" id="KW-0808">Transferase</keyword>
<sequence length="982" mass="108647">MARCIAQTSFDPARAALYESLFMVGNGHFGIRGSDEERRHSVYRGTFINGFFEKKPIQYGEWAYGYARNHQTILNVIDAASIELEVDGSPLDFSSGLKTYERCLDLDAGKLVRRLEWESPSGVLIRVNSERLASFEKAEIAAMRYEVSPDAACSIKLVSFLDGSVRNRPAEAGDPRVGSHIDANPILWCKVEARDGALLLAGTTVRSGLGLAVAVRHVVSFSGSSILRAEHSAGGETLFSSYCADCAGGERFRLDKFVAVVNGSADAIKRLADEARAAAEDAANRGYDEIAALQADYLRTFWAGADIQIQGDPKMEEGLRFNIFHLLQSAGRDGRTSIAAKGLSGEGYEGHYFWDTEIYALPFFDYEAPAIARSLVRYRIGILGKARERARELSLPGVLFPWRTIDGEETSAYYPAGTAQFHIDADIAYALMRYVEATGERGILLEGGAELLFETARLWMGLGFFNPRKEKKFCIPCVTGPDEYTALVDNNAYTNLMAEFNLRHAWKVATELQDQHPEEFSALAERIGLSPSEIGEWRKAADMMYLPFDKETGIVPQDDQFMDRPAWNLAETPREQFPLLLHYHPLMIYRRQVLKQPDTVLAMFLRHERFSLAEKMRNFRFYEPLTTGDSSLSHCIQSVAAAECGETGKAYEYFAKTARMDLDDVHGNSRDGVHIAAMAGSWISVVYGFAGMREGRDCLSFRPMLPPAWKRLAFSIGWRGSRIACEYTAETSTYSLVWGTEIDIEHEGKRYHLASGAPVCIDERPKPLVWIFDLDGVIADTAVLHTRAWMRLADELGIPFRPETGELVKGVSRMASLCIVLGDHAAEYDAESLAELADRKNCYYRELVEHVGPSDILPGMADLLASLKNDGRMLVLASASRNAPAIIKQLGLEGTFDGIVDAAAVSMPKPDPEIFIRAAEMAGARLKDCVAFEDAQAGIDAIRAAGIFSVGIGTKLVGADIRFDSTSLVDRKAIEDAFYKRG</sequence>
<dbReference type="InterPro" id="IPR005196">
    <property type="entry name" value="Glyco_hydro_65_N"/>
</dbReference>
<dbReference type="InterPro" id="IPR005195">
    <property type="entry name" value="Glyco_hydro_65_M"/>
</dbReference>
<feature type="domain" description="Glycoside hydrolase family 65 central catalytic" evidence="6">
    <location>
        <begin position="320"/>
        <end position="682"/>
    </location>
</feature>
<feature type="domain" description="Glycoside hydrolase family 65 N-terminal" evidence="8">
    <location>
        <begin position="7"/>
        <end position="261"/>
    </location>
</feature>
<dbReference type="Gene3D" id="2.70.98.40">
    <property type="entry name" value="Glycoside hydrolase, family 65, N-terminal domain"/>
    <property type="match status" value="1"/>
</dbReference>
<evidence type="ECO:0000313" key="9">
    <source>
        <dbReference type="EMBL" id="SLM11392.1"/>
    </source>
</evidence>
<dbReference type="Pfam" id="PF03633">
    <property type="entry name" value="Glyco_hydro_65C"/>
    <property type="match status" value="1"/>
</dbReference>
<evidence type="ECO:0000256" key="5">
    <source>
        <dbReference type="PIRSR" id="PIRSR610972-4"/>
    </source>
</evidence>
<dbReference type="InterPro" id="IPR036412">
    <property type="entry name" value="HAD-like_sf"/>
</dbReference>
<dbReference type="InterPro" id="IPR037018">
    <property type="entry name" value="GH65_N"/>
</dbReference>
<feature type="binding site" evidence="3">
    <location>
        <position position="789"/>
    </location>
    <ligand>
        <name>substrate</name>
    </ligand>
</feature>
<protein>
    <submittedName>
        <fullName evidence="9">Beta-phosphoglucomutase</fullName>
        <ecNumber evidence="9">2.4.1.230</ecNumber>
        <ecNumber evidence="9">5.4.2.6</ecNumber>
    </submittedName>
</protein>
<organism evidence="9">
    <name type="scientific">uncultured spirochete</name>
    <dbReference type="NCBI Taxonomy" id="156406"/>
    <lineage>
        <taxon>Bacteria</taxon>
        <taxon>Pseudomonadati</taxon>
        <taxon>Spirochaetota</taxon>
        <taxon>Spirochaetia</taxon>
        <taxon>Spirochaetales</taxon>
        <taxon>environmental samples</taxon>
    </lineage>
</organism>
<feature type="binding site" evidence="3">
    <location>
        <position position="816"/>
    </location>
    <ligand>
        <name>substrate</name>
    </ligand>
</feature>
<dbReference type="InterPro" id="IPR012341">
    <property type="entry name" value="6hp_glycosidase-like_sf"/>
</dbReference>
<dbReference type="InterPro" id="IPR008928">
    <property type="entry name" value="6-hairpin_glycosidase_sf"/>
</dbReference>
<feature type="domain" description="Glycoside hydrolase family 65 C-terminal" evidence="7">
    <location>
        <begin position="692"/>
        <end position="753"/>
    </location>
</feature>
<dbReference type="SUPFAM" id="SSF48208">
    <property type="entry name" value="Six-hairpin glycosidases"/>
    <property type="match status" value="1"/>
</dbReference>
<feature type="binding site" evidence="3">
    <location>
        <begin position="808"/>
        <end position="813"/>
    </location>
    <ligand>
        <name>substrate</name>
    </ligand>
</feature>
<proteinExistence type="inferred from homology"/>
<feature type="binding site" evidence="4">
    <location>
        <position position="775"/>
    </location>
    <ligand>
        <name>Mg(2+)</name>
        <dbReference type="ChEBI" id="CHEBI:18420"/>
    </ligand>
</feature>
<feature type="binding site" evidence="4">
    <location>
        <position position="933"/>
    </location>
    <ligand>
        <name>Mg(2+)</name>
        <dbReference type="ChEBI" id="CHEBI:18420"/>
    </ligand>
</feature>
<dbReference type="InterPro" id="IPR010972">
    <property type="entry name" value="Beta-PGM"/>
</dbReference>
<dbReference type="PANTHER" id="PTHR11051:SF13">
    <property type="entry name" value="GLYCOSYL TRANSFERASE"/>
    <property type="match status" value="1"/>
</dbReference>
<dbReference type="GO" id="GO:0008801">
    <property type="term" value="F:beta-phosphoglucomutase activity"/>
    <property type="evidence" value="ECO:0007669"/>
    <property type="project" value="UniProtKB-EC"/>
</dbReference>
<dbReference type="Pfam" id="PF03632">
    <property type="entry name" value="Glyco_hydro_65m"/>
    <property type="match status" value="1"/>
</dbReference>
<feature type="active site" description="Proton donor/acceptor" evidence="2">
    <location>
        <position position="775"/>
    </location>
</feature>
<comment type="cofactor">
    <cofactor evidence="4">
        <name>Mg(2+)</name>
        <dbReference type="ChEBI" id="CHEBI:18420"/>
    </cofactor>
    <text evidence="4">Binds 2 magnesium ions per subunit.</text>
</comment>
<evidence type="ECO:0000256" key="2">
    <source>
        <dbReference type="PIRSR" id="PIRSR610972-1"/>
    </source>
</evidence>
<comment type="similarity">
    <text evidence="1">Belongs to the HAD-like hydrolase superfamily. CbbY/CbbZ/Gph/YieH family.</text>
</comment>
<dbReference type="NCBIfam" id="TIGR02009">
    <property type="entry name" value="PGMB-YQAB-SF"/>
    <property type="match status" value="1"/>
</dbReference>
<accession>A0A3P3XGS1</accession>
<name>A0A3P3XGS1_9SPIR</name>
<dbReference type="SFLD" id="SFLDG01129">
    <property type="entry name" value="C1.5:_HAD__Beta-PGM__Phosphata"/>
    <property type="match status" value="1"/>
</dbReference>
<dbReference type="EMBL" id="FWDM01000012">
    <property type="protein sequence ID" value="SLM11392.1"/>
    <property type="molecule type" value="Genomic_DNA"/>
</dbReference>
<dbReference type="InterPro" id="IPR023214">
    <property type="entry name" value="HAD_sf"/>
</dbReference>
<keyword evidence="4" id="KW-0479">Metal-binding</keyword>
<dbReference type="AlphaFoldDB" id="A0A3P3XGS1"/>
<keyword evidence="4" id="KW-0460">Magnesium</keyword>
<feature type="binding site" evidence="4">
    <location>
        <position position="934"/>
    </location>
    <ligand>
        <name>Mg(2+)</name>
        <dbReference type="ChEBI" id="CHEBI:18420"/>
    </ligand>
</feature>
<evidence type="ECO:0000259" key="7">
    <source>
        <dbReference type="Pfam" id="PF03633"/>
    </source>
</evidence>
<dbReference type="NCBIfam" id="TIGR01509">
    <property type="entry name" value="HAD-SF-IA-v3"/>
    <property type="match status" value="1"/>
</dbReference>
<gene>
    <name evidence="9" type="ORF">SPIROBIBN47_20005</name>
</gene>
<evidence type="ECO:0000259" key="6">
    <source>
        <dbReference type="Pfam" id="PF03632"/>
    </source>
</evidence>
<dbReference type="GO" id="GO:0033831">
    <property type="term" value="F:kojibiose phosphorylase activity"/>
    <property type="evidence" value="ECO:0007669"/>
    <property type="project" value="UniProtKB-EC"/>
</dbReference>
<evidence type="ECO:0000259" key="8">
    <source>
        <dbReference type="Pfam" id="PF03636"/>
    </source>
</evidence>
<dbReference type="EC" id="5.4.2.6" evidence="9"/>
<dbReference type="EC" id="2.4.1.230" evidence="9"/>
<reference evidence="9" key="1">
    <citation type="submission" date="2017-02" db="EMBL/GenBank/DDBJ databases">
        <authorList>
            <person name="Regsiter A."/>
            <person name="William W."/>
        </authorList>
    </citation>
    <scope>NUCLEOTIDE SEQUENCE</scope>
    <source>
        <strain evidence="9">Bib</strain>
    </source>
</reference>